<evidence type="ECO:0000313" key="4">
    <source>
        <dbReference type="Proteomes" id="UP000184749"/>
    </source>
</evidence>
<dbReference type="AlphaFoldDB" id="A0A1L5NE35"/>
<dbReference type="RefSeq" id="WP_074066480.1">
    <property type="nucleotide sequence ID" value="NZ_CP017101.1"/>
</dbReference>
<dbReference type="Proteomes" id="UP000184749">
    <property type="component" value="Chromosome"/>
</dbReference>
<organism evidence="3 4">
    <name type="scientific">Rhizobium gallicum</name>
    <dbReference type="NCBI Taxonomy" id="56730"/>
    <lineage>
        <taxon>Bacteria</taxon>
        <taxon>Pseudomonadati</taxon>
        <taxon>Pseudomonadota</taxon>
        <taxon>Alphaproteobacteria</taxon>
        <taxon>Hyphomicrobiales</taxon>
        <taxon>Rhizobiaceae</taxon>
        <taxon>Rhizobium/Agrobacterium group</taxon>
        <taxon>Rhizobium</taxon>
    </lineage>
</organism>
<feature type="compositionally biased region" description="Gly residues" evidence="1">
    <location>
        <begin position="524"/>
        <end position="533"/>
    </location>
</feature>
<evidence type="ECO:0000256" key="1">
    <source>
        <dbReference type="SAM" id="MobiDB-lite"/>
    </source>
</evidence>
<dbReference type="EMBL" id="CP017101">
    <property type="protein sequence ID" value="APO66160.1"/>
    <property type="molecule type" value="Genomic_DNA"/>
</dbReference>
<dbReference type="Pfam" id="PF03432">
    <property type="entry name" value="Relaxase"/>
    <property type="match status" value="1"/>
</dbReference>
<accession>A0A1L5NE35</accession>
<evidence type="ECO:0000313" key="3">
    <source>
        <dbReference type="EMBL" id="APO66160.1"/>
    </source>
</evidence>
<proteinExistence type="predicted"/>
<name>A0A1L5NE35_9HYPH</name>
<evidence type="ECO:0000259" key="2">
    <source>
        <dbReference type="Pfam" id="PF03432"/>
    </source>
</evidence>
<feature type="domain" description="MobA/VirD2-like nuclease" evidence="2">
    <location>
        <begin position="25"/>
        <end position="148"/>
    </location>
</feature>
<gene>
    <name evidence="3" type="ORF">IE4872_CH00495</name>
</gene>
<dbReference type="InterPro" id="IPR005094">
    <property type="entry name" value="Endonuclease_MobA/VirD2"/>
</dbReference>
<feature type="region of interest" description="Disordered" evidence="1">
    <location>
        <begin position="522"/>
        <end position="579"/>
    </location>
</feature>
<reference evidence="3 4" key="1">
    <citation type="submission" date="2016-09" db="EMBL/GenBank/DDBJ databases">
        <title>The complete genome sequences of Rhizobium gallicum, symbiovars gallicum and phaseoli, symbionts associated to common bean (Phaseolus vulgaris).</title>
        <authorList>
            <person name="Bustos P."/>
            <person name="Santamaria R.I."/>
            <person name="Perez-Carrascal O.M."/>
            <person name="Juarez S."/>
            <person name="Lozano L."/>
            <person name="Martinez-Flores I."/>
            <person name="Martinez-Romero E."/>
            <person name="Cevallos M."/>
            <person name="Romero D."/>
            <person name="Davila G."/>
            <person name="Gonzalez V."/>
        </authorList>
    </citation>
    <scope>NUCLEOTIDE SEQUENCE [LARGE SCALE GENOMIC DNA]</scope>
    <source>
        <strain evidence="3 4">IE4872</strain>
    </source>
</reference>
<dbReference type="STRING" id="56730.IE4872_CH00495"/>
<sequence length="597" mass="67030">MIPKASQRSGGQDLATHLLNALDNEYVEVAEVSGAVASDHHGAFAEWEAIASGLTQCRQYLYSLSVNPDLAQGELTRAQYLDYVDRVEKKLGLEGQPRAVVFHIKEGREHCHVVWSRIDYQSEKAIHLAFDRDKLMMVTREFARDNGLTLPDGYGRDPTEPKRGRETLYEKQQQRQTGLSKEERMQVVTHAWKSSDSPRAFVRALEEMGYALATGNRPYCAGRSVRHENALPKLIDDRQVKTKDIRAFLEKEFPPESLPTVDVAKALVAQHRKAREEFARAQDNGRKRDALLAVQAKRREGVAAEHSRLLEGQRQERAALAAEQLWERQAMRAGYLAEARRIKAERIASKPTGLAAFLGRVTGITLIRDKLHRYRDRQRLEAFVARKAELVQAQRGAAHMQRERHRLQAVDGERNLKALAAVEKRELQSLEVKRVREQRIKDRAGHEHMPALTLELKPKGRGASVRKAQYRYKDSLRVPEERQARVDEAASQPIDLQQAMQDALAAQSPLSKAVDVRDAFTRVAGGGKSGESGGDGDEGATPRRSRSRGRRGSASADGGNAGMILTGRSRRAPSFSEAAERQTLRWLHVDNCALSHR</sequence>
<protein>
    <submittedName>
        <fullName evidence="3">Relaxase/mobilization nuclease domain-containing protein</fullName>
    </submittedName>
</protein>